<name>A0A0F7KQ24_9SPHN</name>
<organism evidence="14 15">
    <name type="scientific">Croceibacterium atlanticum</name>
    <dbReference type="NCBI Taxonomy" id="1267766"/>
    <lineage>
        <taxon>Bacteria</taxon>
        <taxon>Pseudomonadati</taxon>
        <taxon>Pseudomonadota</taxon>
        <taxon>Alphaproteobacteria</taxon>
        <taxon>Sphingomonadales</taxon>
        <taxon>Erythrobacteraceae</taxon>
        <taxon>Croceibacterium</taxon>
    </lineage>
</organism>
<keyword evidence="14" id="KW-0413">Isomerase</keyword>
<dbReference type="InterPro" id="IPR027304">
    <property type="entry name" value="Trigger_fact/SurA_dom_sf"/>
</dbReference>
<dbReference type="Pfam" id="PF13145">
    <property type="entry name" value="Rotamase_2"/>
    <property type="match status" value="1"/>
</dbReference>
<accession>A0A0F7KQ24</accession>
<evidence type="ECO:0000256" key="10">
    <source>
        <dbReference type="ARBA" id="ARBA00031484"/>
    </source>
</evidence>
<evidence type="ECO:0000256" key="9">
    <source>
        <dbReference type="ARBA" id="ARBA00030642"/>
    </source>
</evidence>
<keyword evidence="15" id="KW-1185">Reference proteome</keyword>
<evidence type="ECO:0000256" key="6">
    <source>
        <dbReference type="ARBA" id="ARBA00022989"/>
    </source>
</evidence>
<dbReference type="PATRIC" id="fig|1267766.3.peg.604"/>
<evidence type="ECO:0000313" key="14">
    <source>
        <dbReference type="EMBL" id="AKH41654.1"/>
    </source>
</evidence>
<dbReference type="KEGG" id="aay:WYH_00598"/>
<evidence type="ECO:0000256" key="7">
    <source>
        <dbReference type="ARBA" id="ARBA00023136"/>
    </source>
</evidence>
<keyword evidence="6" id="KW-1133">Transmembrane helix</keyword>
<evidence type="ECO:0000256" key="4">
    <source>
        <dbReference type="ARBA" id="ARBA00022519"/>
    </source>
</evidence>
<dbReference type="Gene3D" id="1.10.4030.10">
    <property type="entry name" value="Porin chaperone SurA, peptide-binding domain"/>
    <property type="match status" value="1"/>
</dbReference>
<dbReference type="Proteomes" id="UP000034392">
    <property type="component" value="Chromosome"/>
</dbReference>
<keyword evidence="5" id="KW-0812">Transmembrane</keyword>
<dbReference type="RefSeq" id="WP_046902645.1">
    <property type="nucleotide sequence ID" value="NZ_CP011452.2"/>
</dbReference>
<comment type="similarity">
    <text evidence="11">Belongs to the PpiD chaperone family.</text>
</comment>
<protein>
    <recommendedName>
        <fullName evidence="2">Parvulin-like PPIase</fullName>
    </recommendedName>
    <alternativeName>
        <fullName evidence="9">Peptidyl-prolyl cis-trans isomerase plp</fullName>
    </alternativeName>
    <alternativeName>
        <fullName evidence="12">Periplasmic chaperone PpiD</fullName>
    </alternativeName>
    <alternativeName>
        <fullName evidence="13">Periplasmic folding chaperone</fullName>
    </alternativeName>
    <alternativeName>
        <fullName evidence="10">Rotamase plp</fullName>
    </alternativeName>
</protein>
<evidence type="ECO:0000313" key="15">
    <source>
        <dbReference type="Proteomes" id="UP000034392"/>
    </source>
</evidence>
<evidence type="ECO:0000256" key="5">
    <source>
        <dbReference type="ARBA" id="ARBA00022692"/>
    </source>
</evidence>
<dbReference type="GO" id="GO:0003755">
    <property type="term" value="F:peptidyl-prolyl cis-trans isomerase activity"/>
    <property type="evidence" value="ECO:0007669"/>
    <property type="project" value="InterPro"/>
</dbReference>
<dbReference type="Gene3D" id="3.10.50.40">
    <property type="match status" value="1"/>
</dbReference>
<keyword evidence="8" id="KW-0143">Chaperone</keyword>
<comment type="subcellular location">
    <subcellularLocation>
        <location evidence="1">Cell inner membrane</location>
        <topology evidence="1">Single-pass type II membrane protein</topology>
        <orientation evidence="1">Periplasmic side</orientation>
    </subcellularLocation>
</comment>
<dbReference type="Pfam" id="PF13624">
    <property type="entry name" value="SurA_N_3"/>
    <property type="match status" value="1"/>
</dbReference>
<keyword evidence="4" id="KW-0997">Cell inner membrane</keyword>
<evidence type="ECO:0000256" key="1">
    <source>
        <dbReference type="ARBA" id="ARBA00004382"/>
    </source>
</evidence>
<gene>
    <name evidence="14" type="primary">ppiD</name>
    <name evidence="14" type="ORF">WYH_00598</name>
</gene>
<dbReference type="OrthoDB" id="9768393at2"/>
<dbReference type="AlphaFoldDB" id="A0A0F7KQ24"/>
<dbReference type="EMBL" id="CP011452">
    <property type="protein sequence ID" value="AKH41654.1"/>
    <property type="molecule type" value="Genomic_DNA"/>
</dbReference>
<dbReference type="PANTHER" id="PTHR47529:SF1">
    <property type="entry name" value="PERIPLASMIC CHAPERONE PPID"/>
    <property type="match status" value="1"/>
</dbReference>
<dbReference type="SUPFAM" id="SSF109998">
    <property type="entry name" value="Triger factor/SurA peptide-binding domain-like"/>
    <property type="match status" value="1"/>
</dbReference>
<proteinExistence type="inferred from homology"/>
<dbReference type="GO" id="GO:0005886">
    <property type="term" value="C:plasma membrane"/>
    <property type="evidence" value="ECO:0007669"/>
    <property type="project" value="UniProtKB-SubCell"/>
</dbReference>
<keyword evidence="7" id="KW-0472">Membrane</keyword>
<evidence type="ECO:0000256" key="11">
    <source>
        <dbReference type="ARBA" id="ARBA00038408"/>
    </source>
</evidence>
<dbReference type="InterPro" id="IPR000297">
    <property type="entry name" value="PPIase_PpiC"/>
</dbReference>
<reference evidence="14" key="1">
    <citation type="submission" date="2015-05" db="EMBL/GenBank/DDBJ databases">
        <title>The complete genome of Altererythrobacter atlanticus strain 26DY36.</title>
        <authorList>
            <person name="Wu Y.-H."/>
            <person name="Cheng H."/>
            <person name="Wu X.-W."/>
        </authorList>
    </citation>
    <scope>NUCLEOTIDE SEQUENCE [LARGE SCALE GENOMIC DNA]</scope>
    <source>
        <strain evidence="14">26DY36</strain>
    </source>
</reference>
<evidence type="ECO:0000256" key="2">
    <source>
        <dbReference type="ARBA" id="ARBA00018370"/>
    </source>
</evidence>
<dbReference type="STRING" id="1267766.WYH_00598"/>
<evidence type="ECO:0000256" key="8">
    <source>
        <dbReference type="ARBA" id="ARBA00023186"/>
    </source>
</evidence>
<keyword evidence="3" id="KW-1003">Cell membrane</keyword>
<dbReference type="PANTHER" id="PTHR47529">
    <property type="entry name" value="PEPTIDYL-PROLYL CIS-TRANS ISOMERASE D"/>
    <property type="match status" value="1"/>
</dbReference>
<dbReference type="SUPFAM" id="SSF54534">
    <property type="entry name" value="FKBP-like"/>
    <property type="match status" value="1"/>
</dbReference>
<evidence type="ECO:0000256" key="13">
    <source>
        <dbReference type="ARBA" id="ARBA00042775"/>
    </source>
</evidence>
<dbReference type="InterPro" id="IPR046357">
    <property type="entry name" value="PPIase_dom_sf"/>
</dbReference>
<sequence>MLQFFRNFFKSKVGIVVTLAFLALIALAFASSDIANTGTFGGVSGGDRVAVVGDTKIGTAELAMNVTNAMDQVRQEDPRMTMQAFISQGGVEEVLAQMLSRTAIAEFGRESGIRAGDRLVDSEILQIPSFRGADGKFDRNAFLAVLSQRGLTESTVRDDLAQGLIARQVVTPVTLAPQVPQSVARRYASLLQESRKGSIGLLPSEVFAPEGDPTDEQLQAYYRDNSDKYIRPERRVIRFASFGAEALGNLPEPTEAQIKARFESEKAQYAAVERRSFTQVVTATEAAAREIVDAVKSGTALAAVARNKGLATADIGPMTRNALATASSSAVAQAGFAADKGEIAEPKRGGLGWYVLRVDNIDRQPARTLGQVRGEIAERLAAEQRRQAIADLSVSIEDEFDGGGNMTEVASEIGAELKTTKPVTADGRVYQSPTGETIPEVLTRVLQVAFDMEEGEPQLAEVVPGETFVIYEVSDITPSATAPLKDIRDRAIADWRRDQGQQKARAAADRVLKRIGEGKTLAQAISEEKLDLPPPAPVDLDRRELARQGQVPPPLALMFSMAEGTVKKLEGPEEAGWYVVQLDDVEAGTVADGDPIIAATVRQLSQVAGDEYAQQFVGAIERQVKIERNQVAIDAVVASLAPQAD</sequence>
<evidence type="ECO:0000256" key="12">
    <source>
        <dbReference type="ARBA" id="ARBA00040743"/>
    </source>
</evidence>
<evidence type="ECO:0000256" key="3">
    <source>
        <dbReference type="ARBA" id="ARBA00022475"/>
    </source>
</evidence>
<dbReference type="InterPro" id="IPR052029">
    <property type="entry name" value="PpiD_chaperone"/>
</dbReference>